<dbReference type="Proteomes" id="UP000604825">
    <property type="component" value="Unassembled WGS sequence"/>
</dbReference>
<name>A0A811MG57_9POAL</name>
<proteinExistence type="predicted"/>
<comment type="caution">
    <text evidence="2">The sequence shown here is derived from an EMBL/GenBank/DDBJ whole genome shotgun (WGS) entry which is preliminary data.</text>
</comment>
<organism evidence="2 3">
    <name type="scientific">Miscanthus lutarioriparius</name>
    <dbReference type="NCBI Taxonomy" id="422564"/>
    <lineage>
        <taxon>Eukaryota</taxon>
        <taxon>Viridiplantae</taxon>
        <taxon>Streptophyta</taxon>
        <taxon>Embryophyta</taxon>
        <taxon>Tracheophyta</taxon>
        <taxon>Spermatophyta</taxon>
        <taxon>Magnoliopsida</taxon>
        <taxon>Liliopsida</taxon>
        <taxon>Poales</taxon>
        <taxon>Poaceae</taxon>
        <taxon>PACMAD clade</taxon>
        <taxon>Panicoideae</taxon>
        <taxon>Andropogonodae</taxon>
        <taxon>Andropogoneae</taxon>
        <taxon>Saccharinae</taxon>
        <taxon>Miscanthus</taxon>
    </lineage>
</organism>
<evidence type="ECO:0000313" key="3">
    <source>
        <dbReference type="Proteomes" id="UP000604825"/>
    </source>
</evidence>
<accession>A0A811MG57</accession>
<reference evidence="2" key="1">
    <citation type="submission" date="2020-10" db="EMBL/GenBank/DDBJ databases">
        <authorList>
            <person name="Han B."/>
            <person name="Lu T."/>
            <person name="Zhao Q."/>
            <person name="Huang X."/>
            <person name="Zhao Y."/>
        </authorList>
    </citation>
    <scope>NUCLEOTIDE SEQUENCE</scope>
</reference>
<evidence type="ECO:0000313" key="2">
    <source>
        <dbReference type="EMBL" id="CAD6206608.1"/>
    </source>
</evidence>
<dbReference type="EMBL" id="CAJGYO010000001">
    <property type="protein sequence ID" value="CAD6206608.1"/>
    <property type="molecule type" value="Genomic_DNA"/>
</dbReference>
<feature type="region of interest" description="Disordered" evidence="1">
    <location>
        <begin position="73"/>
        <end position="123"/>
    </location>
</feature>
<sequence length="123" mass="13677">MAQQATANPSTLLGIQALFQTSVPKIRDTRHGVSPLPGVRFLRPRRRPSLAAYREGRRRSACWLNPDFRSAVKAGAREREGSRPSAGRRRATRPPQRDVETRLQRLAQADRPALPAPSTGQLC</sequence>
<evidence type="ECO:0000256" key="1">
    <source>
        <dbReference type="SAM" id="MobiDB-lite"/>
    </source>
</evidence>
<keyword evidence="3" id="KW-1185">Reference proteome</keyword>
<protein>
    <submittedName>
        <fullName evidence="2">Uncharacterized protein</fullName>
    </submittedName>
</protein>
<dbReference type="AlphaFoldDB" id="A0A811MG57"/>
<gene>
    <name evidence="2" type="ORF">NCGR_LOCUS4291</name>
</gene>